<proteinExistence type="predicted"/>
<dbReference type="InterPro" id="IPR006076">
    <property type="entry name" value="FAD-dep_OxRdtase"/>
</dbReference>
<sequence length="461" mass="50096">MTDDYKDLSLWWDSLPDDLRHSDRPVLSGPLSADVAIVGAGYSGLWTAYYLLKQQPDLKVVVLDAHVAGFGASGRNGGWCSALFPASIDAVAARSSREQALALHEHLVDAVDEVDRVLHTEDIDADFAKGGTVTLIRSQAQADRAAEELATAEDFGLTPHRTRPLDATQALSHLRATDVQGALFTPDCAAIHPAKLVRGLALAVERLGGTIYELSPVLDIKPGAVEGDGFTVRAPIVVRATEGYTPSLRSFKRQLTPVYSLVTATEPIPDAMWDEIGLKERETFSDYRRLLIYGQRTADNRIVFGGRGAPYHFGSRVAPAFDRDNAIFAELERSLVELFPILQRTRITHRWGGPLGVPRDWFASVSLDPTTGVGTTGGYVGDGVGASNLGGRTLADLILSQSTPRTQLPWVNHTSPKWEPEPLRWIGVNAGLVAMSTSDPIEARTGKQAWRAQFASRFTGH</sequence>
<name>A0A6J6I4U4_9ZZZZ</name>
<dbReference type="PANTHER" id="PTHR13847">
    <property type="entry name" value="SARCOSINE DEHYDROGENASE-RELATED"/>
    <property type="match status" value="1"/>
</dbReference>
<dbReference type="GO" id="GO:0005737">
    <property type="term" value="C:cytoplasm"/>
    <property type="evidence" value="ECO:0007669"/>
    <property type="project" value="TreeGrafter"/>
</dbReference>
<dbReference type="Pfam" id="PF01266">
    <property type="entry name" value="DAO"/>
    <property type="match status" value="1"/>
</dbReference>
<reference evidence="2" key="1">
    <citation type="submission" date="2020-05" db="EMBL/GenBank/DDBJ databases">
        <authorList>
            <person name="Chiriac C."/>
            <person name="Salcher M."/>
            <person name="Ghai R."/>
            <person name="Kavagutti S V."/>
        </authorList>
    </citation>
    <scope>NUCLEOTIDE SEQUENCE</scope>
</reference>
<dbReference type="Gene3D" id="3.30.9.10">
    <property type="entry name" value="D-Amino Acid Oxidase, subunit A, domain 2"/>
    <property type="match status" value="1"/>
</dbReference>
<evidence type="ECO:0000313" key="2">
    <source>
        <dbReference type="EMBL" id="CAB4619537.1"/>
    </source>
</evidence>
<organism evidence="2">
    <name type="scientific">freshwater metagenome</name>
    <dbReference type="NCBI Taxonomy" id="449393"/>
    <lineage>
        <taxon>unclassified sequences</taxon>
        <taxon>metagenomes</taxon>
        <taxon>ecological metagenomes</taxon>
    </lineage>
</organism>
<dbReference type="EMBL" id="CAEZVF010000049">
    <property type="protein sequence ID" value="CAB4619537.1"/>
    <property type="molecule type" value="Genomic_DNA"/>
</dbReference>
<dbReference type="SUPFAM" id="SSF51905">
    <property type="entry name" value="FAD/NAD(P)-binding domain"/>
    <property type="match status" value="1"/>
</dbReference>
<dbReference type="AlphaFoldDB" id="A0A6J6I4U4"/>
<evidence type="ECO:0000259" key="1">
    <source>
        <dbReference type="Pfam" id="PF01266"/>
    </source>
</evidence>
<accession>A0A6J6I4U4</accession>
<gene>
    <name evidence="2" type="ORF">UFOPK1939_00464</name>
</gene>
<dbReference type="Gene3D" id="3.50.50.60">
    <property type="entry name" value="FAD/NAD(P)-binding domain"/>
    <property type="match status" value="1"/>
</dbReference>
<protein>
    <submittedName>
        <fullName evidence="2">Unannotated protein</fullName>
    </submittedName>
</protein>
<dbReference type="InterPro" id="IPR036188">
    <property type="entry name" value="FAD/NAD-bd_sf"/>
</dbReference>
<feature type="domain" description="FAD dependent oxidoreductase" evidence="1">
    <location>
        <begin position="34"/>
        <end position="397"/>
    </location>
</feature>
<dbReference type="PANTHER" id="PTHR13847:SF285">
    <property type="entry name" value="FAD DEPENDENT OXIDOREDUCTASE DOMAIN-CONTAINING PROTEIN"/>
    <property type="match status" value="1"/>
</dbReference>